<dbReference type="OrthoDB" id="4848229at2759"/>
<keyword evidence="2" id="KW-0472">Membrane</keyword>
<proteinExistence type="predicted"/>
<dbReference type="EMBL" id="MJBS01000018">
    <property type="protein sequence ID" value="OHF01602.1"/>
    <property type="molecule type" value="Genomic_DNA"/>
</dbReference>
<evidence type="ECO:0000256" key="1">
    <source>
        <dbReference type="SAM" id="MobiDB-lite"/>
    </source>
</evidence>
<evidence type="ECO:0000313" key="3">
    <source>
        <dbReference type="EMBL" id="OHF01602.1"/>
    </source>
</evidence>
<sequence>MATDADPETPIGYANAPQSPWGSPGTNGAGFSAVSHTAQPWTYHNANTSMTRHWTLGRFTLFGTSRNAANGSSNRHLIPVRAQVRPASSWTWYNPENGGTLIFVGHVVLVIFEVIALVISSQSLERVKKFSWLVHRADFVSTLSLISMCVEVGVGIMATLVACSCVGMALSVAFAALLCLNATATGSYLIFAMKTNLDKALCDQYGDRASECWAGLRMGMAVGVFRVLLL</sequence>
<name>A0A1G4BJH9_9PEZI</name>
<dbReference type="Proteomes" id="UP000176998">
    <property type="component" value="Unassembled WGS sequence"/>
</dbReference>
<gene>
    <name evidence="3" type="ORF">CORC01_03092</name>
</gene>
<feature type="compositionally biased region" description="Polar residues" evidence="1">
    <location>
        <begin position="16"/>
        <end position="26"/>
    </location>
</feature>
<feature type="transmembrane region" description="Helical" evidence="2">
    <location>
        <begin position="168"/>
        <end position="191"/>
    </location>
</feature>
<dbReference type="RefSeq" id="XP_022478744.1">
    <property type="nucleotide sequence ID" value="XM_022614742.1"/>
</dbReference>
<evidence type="ECO:0000313" key="4">
    <source>
        <dbReference type="Proteomes" id="UP000176998"/>
    </source>
</evidence>
<dbReference type="GeneID" id="34556252"/>
<feature type="region of interest" description="Disordered" evidence="1">
    <location>
        <begin position="1"/>
        <end position="29"/>
    </location>
</feature>
<keyword evidence="2" id="KW-0812">Transmembrane</keyword>
<dbReference type="AlphaFoldDB" id="A0A1G4BJH9"/>
<feature type="transmembrane region" description="Helical" evidence="2">
    <location>
        <begin position="139"/>
        <end position="162"/>
    </location>
</feature>
<evidence type="ECO:0000256" key="2">
    <source>
        <dbReference type="SAM" id="Phobius"/>
    </source>
</evidence>
<organism evidence="3 4">
    <name type="scientific">Colletotrichum orchidophilum</name>
    <dbReference type="NCBI Taxonomy" id="1209926"/>
    <lineage>
        <taxon>Eukaryota</taxon>
        <taxon>Fungi</taxon>
        <taxon>Dikarya</taxon>
        <taxon>Ascomycota</taxon>
        <taxon>Pezizomycotina</taxon>
        <taxon>Sordariomycetes</taxon>
        <taxon>Hypocreomycetidae</taxon>
        <taxon>Glomerellales</taxon>
        <taxon>Glomerellaceae</taxon>
        <taxon>Colletotrichum</taxon>
    </lineage>
</organism>
<comment type="caution">
    <text evidence="3">The sequence shown here is derived from an EMBL/GenBank/DDBJ whole genome shotgun (WGS) entry which is preliminary data.</text>
</comment>
<keyword evidence="4" id="KW-1185">Reference proteome</keyword>
<feature type="transmembrane region" description="Helical" evidence="2">
    <location>
        <begin position="100"/>
        <end position="119"/>
    </location>
</feature>
<reference evidence="3 4" key="1">
    <citation type="submission" date="2016-09" db="EMBL/GenBank/DDBJ databases">
        <authorList>
            <person name="Capua I."/>
            <person name="De Benedictis P."/>
            <person name="Joannis T."/>
            <person name="Lombin L.H."/>
            <person name="Cattoli G."/>
        </authorList>
    </citation>
    <scope>NUCLEOTIDE SEQUENCE [LARGE SCALE GENOMIC DNA]</scope>
    <source>
        <strain evidence="3 4">IMI 309357</strain>
    </source>
</reference>
<protein>
    <submittedName>
        <fullName evidence="3">Uncharacterized protein</fullName>
    </submittedName>
</protein>
<keyword evidence="2" id="KW-1133">Transmembrane helix</keyword>
<accession>A0A1G4BJH9</accession>